<proteinExistence type="predicted"/>
<feature type="region of interest" description="Disordered" evidence="1">
    <location>
        <begin position="117"/>
        <end position="142"/>
    </location>
</feature>
<gene>
    <name evidence="2" type="ORF">AOZ06_21275</name>
</gene>
<feature type="region of interest" description="Disordered" evidence="1">
    <location>
        <begin position="1"/>
        <end position="39"/>
    </location>
</feature>
<dbReference type="EMBL" id="CP012752">
    <property type="protein sequence ID" value="ALG09111.1"/>
    <property type="molecule type" value="Genomic_DNA"/>
</dbReference>
<keyword evidence="3" id="KW-1185">Reference proteome</keyword>
<dbReference type="KEGG" id="kphy:AOZ06_21275"/>
<evidence type="ECO:0000313" key="2">
    <source>
        <dbReference type="EMBL" id="ALG09111.1"/>
    </source>
</evidence>
<evidence type="ECO:0000313" key="3">
    <source>
        <dbReference type="Proteomes" id="UP000063699"/>
    </source>
</evidence>
<reference evidence="2 3" key="1">
    <citation type="submission" date="2015-07" db="EMBL/GenBank/DDBJ databases">
        <title>Genome sequencing of Kibdelosporangium phytohabitans.</title>
        <authorList>
            <person name="Qin S."/>
            <person name="Xing K."/>
        </authorList>
    </citation>
    <scope>NUCLEOTIDE SEQUENCE [LARGE SCALE GENOMIC DNA]</scope>
    <source>
        <strain evidence="2 3">KLBMP1111</strain>
    </source>
</reference>
<dbReference type="AlphaFoldDB" id="A0A0N7F3N3"/>
<accession>A0A0N7F3N3</accession>
<feature type="compositionally biased region" description="Polar residues" evidence="1">
    <location>
        <begin position="22"/>
        <end position="33"/>
    </location>
</feature>
<feature type="compositionally biased region" description="Polar residues" evidence="1">
    <location>
        <begin position="74"/>
        <end position="87"/>
    </location>
</feature>
<sequence>MLVDSSIMRGHQHSAGARRVTGHTQGASGSCAGQTAPDDHAIGRSLGGVTTKIHLARDGHDRPLSVLLTGGQAGDTTATPQPGTRPTTRVRPKIYKRRNVIERCFDRLKQYRTIATRYNPPPCATKPLSTGPHPSSGFEDRR</sequence>
<organism evidence="2 3">
    <name type="scientific">Kibdelosporangium phytohabitans</name>
    <dbReference type="NCBI Taxonomy" id="860235"/>
    <lineage>
        <taxon>Bacteria</taxon>
        <taxon>Bacillati</taxon>
        <taxon>Actinomycetota</taxon>
        <taxon>Actinomycetes</taxon>
        <taxon>Pseudonocardiales</taxon>
        <taxon>Pseudonocardiaceae</taxon>
        <taxon>Kibdelosporangium</taxon>
    </lineage>
</organism>
<evidence type="ECO:0008006" key="4">
    <source>
        <dbReference type="Google" id="ProtNLM"/>
    </source>
</evidence>
<evidence type="ECO:0000256" key="1">
    <source>
        <dbReference type="SAM" id="MobiDB-lite"/>
    </source>
</evidence>
<name>A0A0N7F3N3_9PSEU</name>
<feature type="region of interest" description="Disordered" evidence="1">
    <location>
        <begin position="64"/>
        <end position="89"/>
    </location>
</feature>
<protein>
    <recommendedName>
        <fullName evidence="4">Transposase</fullName>
    </recommendedName>
</protein>
<dbReference type="Proteomes" id="UP000063699">
    <property type="component" value="Chromosome"/>
</dbReference>